<dbReference type="Proteomes" id="UP000321049">
    <property type="component" value="Unassembled WGS sequence"/>
</dbReference>
<feature type="transmembrane region" description="Helical" evidence="1">
    <location>
        <begin position="221"/>
        <end position="243"/>
    </location>
</feature>
<keyword evidence="3" id="KW-1185">Reference proteome</keyword>
<dbReference type="OrthoDB" id="5197533at2"/>
<keyword evidence="1" id="KW-0812">Transmembrane</keyword>
<accession>A0A511JFJ5</accession>
<sequence length="307" mass="31296">MAKGLIVCFALALVVGVAWALRPVRTSGPVTPSEAWLAAERHARRVTAVAWCLLVPVPLLALLLVTPYLQALAVGALTAALPLLAGTAFVAVHVVGEVTWPRPAGAVRRAPLVRRRLADLAPRALSVLTGAWTLLLVLLLVVCGAAAGTGGRSLSYAHADGTTSTASPFPGWYYGRLVVGALVVLLVGCLAALVLVARRAAVADTDPVDDVALRRTSARRVLSGVQLVVGATLAGCLFFAANVVRVVEPRWADALGAGSAETVAAVAAVIAIGIGVTALVVAVRGARATLRPASAHVEQTPAAQAAA</sequence>
<feature type="transmembrane region" description="Helical" evidence="1">
    <location>
        <begin position="263"/>
        <end position="283"/>
    </location>
</feature>
<reference evidence="2 3" key="1">
    <citation type="submission" date="2019-07" db="EMBL/GenBank/DDBJ databases">
        <title>Whole genome shotgun sequence of Cellulomonas terrae NBRC 100819.</title>
        <authorList>
            <person name="Hosoyama A."/>
            <person name="Uohara A."/>
            <person name="Ohji S."/>
            <person name="Ichikawa N."/>
        </authorList>
    </citation>
    <scope>NUCLEOTIDE SEQUENCE [LARGE SCALE GENOMIC DNA]</scope>
    <source>
        <strain evidence="2 3">NBRC 100819</strain>
    </source>
</reference>
<feature type="transmembrane region" description="Helical" evidence="1">
    <location>
        <begin position="173"/>
        <end position="196"/>
    </location>
</feature>
<feature type="transmembrane region" description="Helical" evidence="1">
    <location>
        <begin position="124"/>
        <end position="147"/>
    </location>
</feature>
<name>A0A511JFJ5_9CELL</name>
<evidence type="ECO:0000313" key="3">
    <source>
        <dbReference type="Proteomes" id="UP000321049"/>
    </source>
</evidence>
<feature type="transmembrane region" description="Helical" evidence="1">
    <location>
        <begin position="68"/>
        <end position="92"/>
    </location>
</feature>
<protein>
    <submittedName>
        <fullName evidence="2">Uncharacterized protein</fullName>
    </submittedName>
</protein>
<keyword evidence="1" id="KW-0472">Membrane</keyword>
<dbReference type="RefSeq" id="WP_146844297.1">
    <property type="nucleotide sequence ID" value="NZ_BJWH01000001.1"/>
</dbReference>
<proteinExistence type="predicted"/>
<keyword evidence="1" id="KW-1133">Transmembrane helix</keyword>
<evidence type="ECO:0000313" key="2">
    <source>
        <dbReference type="EMBL" id="GEL96705.1"/>
    </source>
</evidence>
<comment type="caution">
    <text evidence="2">The sequence shown here is derived from an EMBL/GenBank/DDBJ whole genome shotgun (WGS) entry which is preliminary data.</text>
</comment>
<dbReference type="EMBL" id="BJWH01000001">
    <property type="protein sequence ID" value="GEL96705.1"/>
    <property type="molecule type" value="Genomic_DNA"/>
</dbReference>
<organism evidence="2 3">
    <name type="scientific">Cellulomonas terrae</name>
    <dbReference type="NCBI Taxonomy" id="311234"/>
    <lineage>
        <taxon>Bacteria</taxon>
        <taxon>Bacillati</taxon>
        <taxon>Actinomycetota</taxon>
        <taxon>Actinomycetes</taxon>
        <taxon>Micrococcales</taxon>
        <taxon>Cellulomonadaceae</taxon>
        <taxon>Cellulomonas</taxon>
    </lineage>
</organism>
<dbReference type="AlphaFoldDB" id="A0A511JFJ5"/>
<evidence type="ECO:0000256" key="1">
    <source>
        <dbReference type="SAM" id="Phobius"/>
    </source>
</evidence>
<gene>
    <name evidence="2" type="ORF">CTE05_02520</name>
</gene>